<dbReference type="PRINTS" id="PR00320">
    <property type="entry name" value="GPROTEINBRPT"/>
</dbReference>
<feature type="repeat" description="WD" evidence="5">
    <location>
        <begin position="111"/>
        <end position="143"/>
    </location>
</feature>
<dbReference type="InterPro" id="IPR001680">
    <property type="entry name" value="WD40_rpt"/>
</dbReference>
<evidence type="ECO:0000256" key="1">
    <source>
        <dbReference type="ARBA" id="ARBA00004604"/>
    </source>
</evidence>
<dbReference type="eggNOG" id="KOG0313">
    <property type="taxonomic scope" value="Eukaryota"/>
</dbReference>
<dbReference type="PANTHER" id="PTHR19855:SF11">
    <property type="entry name" value="RIBOSOME BIOGENESIS PROTEIN WDR12"/>
    <property type="match status" value="1"/>
</dbReference>
<dbReference type="SUPFAM" id="SSF50978">
    <property type="entry name" value="WD40 repeat-like"/>
    <property type="match status" value="1"/>
</dbReference>
<evidence type="ECO:0000313" key="7">
    <source>
        <dbReference type="EMBL" id="KCV68951.1"/>
    </source>
</evidence>
<dbReference type="SMART" id="SM00320">
    <property type="entry name" value="WD40"/>
    <property type="match status" value="7"/>
</dbReference>
<dbReference type="AlphaFoldDB" id="A0A058Z4A6"/>
<dbReference type="Gene3D" id="2.130.10.10">
    <property type="entry name" value="YVTN repeat-like/Quinoprotein amine dehydrogenase"/>
    <property type="match status" value="1"/>
</dbReference>
<evidence type="ECO:0000256" key="5">
    <source>
        <dbReference type="PROSITE-ProRule" id="PRU00221"/>
    </source>
</evidence>
<dbReference type="InterPro" id="IPR036322">
    <property type="entry name" value="WD40_repeat_dom_sf"/>
</dbReference>
<dbReference type="InterPro" id="IPR015943">
    <property type="entry name" value="WD40/YVTN_repeat-like_dom_sf"/>
</dbReference>
<keyword evidence="4" id="KW-0539">Nucleus</keyword>
<evidence type="ECO:0000256" key="4">
    <source>
        <dbReference type="ARBA" id="ARBA00023242"/>
    </source>
</evidence>
<dbReference type="Pfam" id="PF08154">
    <property type="entry name" value="NLE"/>
    <property type="match status" value="1"/>
</dbReference>
<dbReference type="InterPro" id="IPR019775">
    <property type="entry name" value="WD40_repeat_CS"/>
</dbReference>
<keyword evidence="3" id="KW-0677">Repeat</keyword>
<keyword evidence="8" id="KW-1185">Reference proteome</keyword>
<evidence type="ECO:0000256" key="3">
    <source>
        <dbReference type="ARBA" id="ARBA00022737"/>
    </source>
</evidence>
<feature type="repeat" description="WD" evidence="5">
    <location>
        <begin position="384"/>
        <end position="431"/>
    </location>
</feature>
<feature type="repeat" description="WD" evidence="5">
    <location>
        <begin position="210"/>
        <end position="251"/>
    </location>
</feature>
<evidence type="ECO:0000259" key="6">
    <source>
        <dbReference type="Pfam" id="PF08154"/>
    </source>
</evidence>
<gene>
    <name evidence="7" type="ORF">H696_04370</name>
</gene>
<dbReference type="STRING" id="691883.A0A058Z4A6"/>
<protein>
    <recommendedName>
        <fullName evidence="6">NLE domain-containing protein</fullName>
    </recommendedName>
</protein>
<dbReference type="EMBL" id="KB932207">
    <property type="protein sequence ID" value="KCV68951.1"/>
    <property type="molecule type" value="Genomic_DNA"/>
</dbReference>
<dbReference type="Proteomes" id="UP000030693">
    <property type="component" value="Unassembled WGS sequence"/>
</dbReference>
<accession>A0A058Z4A6</accession>
<dbReference type="PANTHER" id="PTHR19855">
    <property type="entry name" value="WD40 REPEAT PROTEIN 12, 37"/>
    <property type="match status" value="1"/>
</dbReference>
<dbReference type="GeneID" id="20529095"/>
<dbReference type="Pfam" id="PF00400">
    <property type="entry name" value="WD40"/>
    <property type="match status" value="4"/>
</dbReference>
<dbReference type="PROSITE" id="PS50082">
    <property type="entry name" value="WD_REPEATS_2"/>
    <property type="match status" value="3"/>
</dbReference>
<name>A0A058Z4A6_FONAL</name>
<dbReference type="PROSITE" id="PS50294">
    <property type="entry name" value="WD_REPEATS_REGION"/>
    <property type="match status" value="2"/>
</dbReference>
<dbReference type="PROSITE" id="PS00678">
    <property type="entry name" value="WD_REPEATS_1"/>
    <property type="match status" value="2"/>
</dbReference>
<keyword evidence="2 5" id="KW-0853">WD repeat</keyword>
<feature type="domain" description="NLE" evidence="6">
    <location>
        <begin position="16"/>
        <end position="81"/>
    </location>
</feature>
<dbReference type="GO" id="GO:0005730">
    <property type="term" value="C:nucleolus"/>
    <property type="evidence" value="ECO:0007669"/>
    <property type="project" value="UniProtKB-SubCell"/>
</dbReference>
<reference evidence="7" key="1">
    <citation type="submission" date="2013-04" db="EMBL/GenBank/DDBJ databases">
        <title>The Genome Sequence of Fonticula alba ATCC 38817.</title>
        <authorList>
            <consortium name="The Broad Institute Genomics Platform"/>
            <person name="Russ C."/>
            <person name="Cuomo C."/>
            <person name="Burger G."/>
            <person name="Gray M.W."/>
            <person name="Holland P.W.H."/>
            <person name="King N."/>
            <person name="Lang F.B.F."/>
            <person name="Roger A.J."/>
            <person name="Ruiz-Trillo I."/>
            <person name="Brown M."/>
            <person name="Walker B."/>
            <person name="Young S."/>
            <person name="Zeng Q."/>
            <person name="Gargeya S."/>
            <person name="Fitzgerald M."/>
            <person name="Haas B."/>
            <person name="Abouelleil A."/>
            <person name="Allen A.W."/>
            <person name="Alvarado L."/>
            <person name="Arachchi H.M."/>
            <person name="Berlin A.M."/>
            <person name="Chapman S.B."/>
            <person name="Gainer-Dewar J."/>
            <person name="Goldberg J."/>
            <person name="Griggs A."/>
            <person name="Gujja S."/>
            <person name="Hansen M."/>
            <person name="Howarth C."/>
            <person name="Imamovic A."/>
            <person name="Ireland A."/>
            <person name="Larimer J."/>
            <person name="McCowan C."/>
            <person name="Murphy C."/>
            <person name="Pearson M."/>
            <person name="Poon T.W."/>
            <person name="Priest M."/>
            <person name="Roberts A."/>
            <person name="Saif S."/>
            <person name="Shea T."/>
            <person name="Sisk P."/>
            <person name="Sykes S."/>
            <person name="Wortman J."/>
            <person name="Nusbaum C."/>
            <person name="Birren B."/>
        </authorList>
    </citation>
    <scope>NUCLEOTIDE SEQUENCE [LARGE SCALE GENOMIC DNA]</scope>
    <source>
        <strain evidence="7">ATCC 38817</strain>
    </source>
</reference>
<proteinExistence type="predicted"/>
<dbReference type="OrthoDB" id="10251381at2759"/>
<dbReference type="InterPro" id="IPR020472">
    <property type="entry name" value="WD40_PAC1"/>
</dbReference>
<dbReference type="RefSeq" id="XP_009496522.1">
    <property type="nucleotide sequence ID" value="XM_009498247.1"/>
</dbReference>
<sequence length="470" mass="50511">MSLNMSADTPQEGQQIQARFVAATTSAMAAAVPLPTIAIPASLRRYGLSEILNHLLANATPRPYDFIINGHFLRTSIAEWIKANDESSENVITIEYVESLTPPKTIEQPDDNIHDDWVSSIVATPSLTHAVSGSYDSQLRLWNAQGQVAGRSSTTSEHLPKRSIKAITAFQLDGLDYVASASKDQNAHVWSLPSLTATSKDVSLSPCVTLVGDGHSVEAITASPCGQRIATGYWNGAIRIWDMLAANDLAQVAPSSKKRKTPATPADRPHVDLPHLIELSGGHSAGPITALHWTTGSTGVEDDEQYVAMDMASGSLYSGSWDESLLEWNVAMNAVTHRMHSPYPISTLSHSPFHNLVATGHADIRSIQLWDPRIKDTNVCQRSLTGHTGTVTSVSWSPELAALGPAPLLASASRDGTIRIWDMRATIPLFTLQAHKGAVGLAVNWLKDTVVSGGSDGRVKFHTLSPDTSA</sequence>
<dbReference type="OMA" id="DHKYVEF"/>
<evidence type="ECO:0000313" key="8">
    <source>
        <dbReference type="Proteomes" id="UP000030693"/>
    </source>
</evidence>
<comment type="subcellular location">
    <subcellularLocation>
        <location evidence="1">Nucleus</location>
        <location evidence="1">Nucleolus</location>
    </subcellularLocation>
</comment>
<organism evidence="7">
    <name type="scientific">Fonticula alba</name>
    <name type="common">Slime mold</name>
    <dbReference type="NCBI Taxonomy" id="691883"/>
    <lineage>
        <taxon>Eukaryota</taxon>
        <taxon>Rotosphaerida</taxon>
        <taxon>Fonticulaceae</taxon>
        <taxon>Fonticula</taxon>
    </lineage>
</organism>
<dbReference type="InterPro" id="IPR012972">
    <property type="entry name" value="NLE"/>
</dbReference>
<evidence type="ECO:0000256" key="2">
    <source>
        <dbReference type="ARBA" id="ARBA00022574"/>
    </source>
</evidence>